<dbReference type="PROSITE" id="PS51833">
    <property type="entry name" value="HDOD"/>
    <property type="match status" value="1"/>
</dbReference>
<reference evidence="2 3" key="1">
    <citation type="submission" date="2019-03" db="EMBL/GenBank/DDBJ databases">
        <title>Complete genome sequence of Ferrigenium kumadai strain An22, a microaerophilic iron-oxidizing bacterium isolated from a paddy field soil.</title>
        <authorList>
            <person name="Watanabe T."/>
            <person name="Asakawa S."/>
        </authorList>
    </citation>
    <scope>NUCLEOTIDE SEQUENCE [LARGE SCALE GENOMIC DNA]</scope>
    <source>
        <strain evidence="2 3">An22</strain>
    </source>
</reference>
<protein>
    <submittedName>
        <fullName evidence="2">HD family phosphohydrolase</fullName>
    </submittedName>
</protein>
<dbReference type="Gene3D" id="1.10.3210.10">
    <property type="entry name" value="Hypothetical protein af1432"/>
    <property type="match status" value="1"/>
</dbReference>
<dbReference type="PANTHER" id="PTHR33525:SF3">
    <property type="entry name" value="RIBONUCLEASE Y"/>
    <property type="match status" value="1"/>
</dbReference>
<dbReference type="InterPro" id="IPR052340">
    <property type="entry name" value="RNase_Y/CdgJ"/>
</dbReference>
<dbReference type="Proteomes" id="UP001319121">
    <property type="component" value="Chromosome"/>
</dbReference>
<dbReference type="SUPFAM" id="SSF109604">
    <property type="entry name" value="HD-domain/PDEase-like"/>
    <property type="match status" value="1"/>
</dbReference>
<evidence type="ECO:0000259" key="1">
    <source>
        <dbReference type="PROSITE" id="PS51833"/>
    </source>
</evidence>
<feature type="domain" description="HDOD" evidence="1">
    <location>
        <begin position="19"/>
        <end position="218"/>
    </location>
</feature>
<dbReference type="RefSeq" id="WP_212786811.1">
    <property type="nucleotide sequence ID" value="NZ_AP019536.1"/>
</dbReference>
<gene>
    <name evidence="2" type="ORF">FGKAn22_09140</name>
</gene>
<evidence type="ECO:0000313" key="3">
    <source>
        <dbReference type="Proteomes" id="UP001319121"/>
    </source>
</evidence>
<accession>A0AAN1SZ31</accession>
<dbReference type="Pfam" id="PF08668">
    <property type="entry name" value="HDOD"/>
    <property type="match status" value="1"/>
</dbReference>
<dbReference type="AlphaFoldDB" id="A0AAN1SZ31"/>
<dbReference type="KEGG" id="fku:FGKAn22_09140"/>
<proteinExistence type="predicted"/>
<dbReference type="EMBL" id="AP019536">
    <property type="protein sequence ID" value="BBI99221.1"/>
    <property type="molecule type" value="Genomic_DNA"/>
</dbReference>
<dbReference type="InterPro" id="IPR013976">
    <property type="entry name" value="HDOD"/>
</dbReference>
<dbReference type="PANTHER" id="PTHR33525">
    <property type="match status" value="1"/>
</dbReference>
<evidence type="ECO:0000313" key="2">
    <source>
        <dbReference type="EMBL" id="BBI99221.1"/>
    </source>
</evidence>
<name>A0AAN1SZ31_9PROT</name>
<organism evidence="2 3">
    <name type="scientific">Ferrigenium kumadai</name>
    <dbReference type="NCBI Taxonomy" id="1682490"/>
    <lineage>
        <taxon>Bacteria</taxon>
        <taxon>Pseudomonadati</taxon>
        <taxon>Pseudomonadota</taxon>
        <taxon>Betaproteobacteria</taxon>
        <taxon>Nitrosomonadales</taxon>
        <taxon>Gallionellaceae</taxon>
        <taxon>Ferrigenium</taxon>
    </lineage>
</organism>
<sequence>MSDNKELERWVSVLSRADLPVLKQTARDLAELREDEDRLTAGSIANVIARDPMMTVKLLRYLQQHKHRVQTAEVVQVEQALLMLGVEPFFNNVSPQPVAEEMLRSHIVALPPMLRVIHRSHRASEYAKDWAVRLRDLHYEEVRIAALLHDISEILMWCFAPDQMLKIRDMQQKDKALRSRDVQQQVLGFALADLQKELALQWGLPELLLILMNDSSANQPRVRNVVLAVNLARHSANGWDDAALPDDYKDIGELLRIPAAQVMVMLEAEAGIACDLSNPH</sequence>
<keyword evidence="3" id="KW-1185">Reference proteome</keyword>